<organism evidence="19 20">
    <name type="scientific">Saccoglossus kowalevskii</name>
    <name type="common">Acorn worm</name>
    <dbReference type="NCBI Taxonomy" id="10224"/>
    <lineage>
        <taxon>Eukaryota</taxon>
        <taxon>Metazoa</taxon>
        <taxon>Hemichordata</taxon>
        <taxon>Enteropneusta</taxon>
        <taxon>Harrimaniidae</taxon>
        <taxon>Saccoglossus</taxon>
    </lineage>
</organism>
<dbReference type="InterPro" id="IPR015422">
    <property type="entry name" value="PyrdxlP-dep_Trfase_small"/>
</dbReference>
<comment type="pathway">
    <text evidence="3 18">Aminoacyl-tRNA biosynthesis; selenocysteinyl-tRNA(Sec) biosynthesis; selenocysteinyl-tRNA(Sec) from L-seryl-tRNA(Sec) (archaeal/eukaryal route): step 2/2.</text>
</comment>
<evidence type="ECO:0000256" key="5">
    <source>
        <dbReference type="ARBA" id="ARBA00012464"/>
    </source>
</evidence>
<evidence type="ECO:0000256" key="7">
    <source>
        <dbReference type="ARBA" id="ARBA00022555"/>
    </source>
</evidence>
<evidence type="ECO:0000256" key="2">
    <source>
        <dbReference type="ARBA" id="ARBA00002552"/>
    </source>
</evidence>
<evidence type="ECO:0000256" key="10">
    <source>
        <dbReference type="ARBA" id="ARBA00022898"/>
    </source>
</evidence>
<evidence type="ECO:0000256" key="3">
    <source>
        <dbReference type="ARBA" id="ARBA00004822"/>
    </source>
</evidence>
<evidence type="ECO:0000256" key="15">
    <source>
        <dbReference type="ARBA" id="ARBA00032048"/>
    </source>
</evidence>
<keyword evidence="18" id="KW-0963">Cytoplasm</keyword>
<dbReference type="Proteomes" id="UP000694865">
    <property type="component" value="Unplaced"/>
</dbReference>
<evidence type="ECO:0000313" key="20">
    <source>
        <dbReference type="RefSeq" id="XP_002741399.1"/>
    </source>
</evidence>
<keyword evidence="12 18" id="KW-0711">Selenium</keyword>
<dbReference type="Pfam" id="PF05889">
    <property type="entry name" value="SepSecS"/>
    <property type="match status" value="1"/>
</dbReference>
<dbReference type="InterPro" id="IPR019872">
    <property type="entry name" value="Sec-tRNA_Se_transferase"/>
</dbReference>
<keyword evidence="11 18" id="KW-0648">Protein biosynthesis</keyword>
<evidence type="ECO:0000256" key="18">
    <source>
        <dbReference type="PIRNR" id="PIRNR017689"/>
    </source>
</evidence>
<dbReference type="PIRSF" id="PIRSF017689">
    <property type="entry name" value="SepSecS"/>
    <property type="match status" value="1"/>
</dbReference>
<dbReference type="PANTHER" id="PTHR12944:SF2">
    <property type="entry name" value="O-PHOSPHOSERYL-TRNA(SEC) SELENIUM TRANSFERASE"/>
    <property type="match status" value="1"/>
</dbReference>
<dbReference type="RefSeq" id="XP_002741399.1">
    <property type="nucleotide sequence ID" value="XM_002741353.2"/>
</dbReference>
<sequence length="455" mass="50417">MNEESYALCERLIPSSYVRQARQAVRSRENQIRTFLEHRRWSEDGWDDETIELLLHQLSLMDSNNFPGNCGVGEREARFLSGIVARRHFRLGHGIGRSGDITAIQPKAAGSSILMKLSNVLVTDAIKIAGFTPVVIENLLEGDELRTDLAKIEEKILELGAENICCICSTTSCFAPRAPDRLEEIAILCSKYNVPHVVNNAYGLQSSKCMHLIQQASQVGRLDIFVQSSDKNFMVPVGGSVIAGYNKELVDSISQIYPGRASAASSIDVFITLLTLGSKGYKKLLADRKDMYKYLSQEISKVTALHGERLLNTKNNTISLAISLSQLQGNTKQLTEFGSMLFTRFVSGTRVIAHESPPLVVSGYEFNNYGAHTNRYPCTYLTAAAAIGMTKDDVDMFVKRLDKVLGKCLKNVKSQPDCLVESRIDSSEQSTVELQEGEQLSSDLENKLTLNCKDN</sequence>
<keyword evidence="8 18" id="KW-0808">Transferase</keyword>
<dbReference type="GeneID" id="100373943"/>
<evidence type="ECO:0000256" key="17">
    <source>
        <dbReference type="ARBA" id="ARBA00048808"/>
    </source>
</evidence>
<dbReference type="Gene3D" id="3.90.1150.10">
    <property type="entry name" value="Aspartate Aminotransferase, domain 1"/>
    <property type="match status" value="1"/>
</dbReference>
<reference evidence="20" key="1">
    <citation type="submission" date="2025-08" db="UniProtKB">
        <authorList>
            <consortium name="RefSeq"/>
        </authorList>
    </citation>
    <scope>IDENTIFICATION</scope>
    <source>
        <tissue evidence="20">Testes</tissue>
    </source>
</reference>
<evidence type="ECO:0000256" key="6">
    <source>
        <dbReference type="ARBA" id="ARBA00021963"/>
    </source>
</evidence>
<evidence type="ECO:0000256" key="8">
    <source>
        <dbReference type="ARBA" id="ARBA00022679"/>
    </source>
</evidence>
<dbReference type="SUPFAM" id="SSF53383">
    <property type="entry name" value="PLP-dependent transferases"/>
    <property type="match status" value="1"/>
</dbReference>
<gene>
    <name evidence="20" type="primary">LOC100373943</name>
</gene>
<comment type="catalytic activity">
    <reaction evidence="17 18">
        <text>O-phospho-L-seryl-tRNA(Sec) + selenophosphate + H2O = L-selenocysteinyl-tRNA(Sec) + 2 phosphate</text>
        <dbReference type="Rhea" id="RHEA:25041"/>
        <dbReference type="Rhea" id="RHEA-COMP:9743"/>
        <dbReference type="Rhea" id="RHEA-COMP:9947"/>
        <dbReference type="ChEBI" id="CHEBI:15377"/>
        <dbReference type="ChEBI" id="CHEBI:16144"/>
        <dbReference type="ChEBI" id="CHEBI:43474"/>
        <dbReference type="ChEBI" id="CHEBI:78551"/>
        <dbReference type="ChEBI" id="CHEBI:78573"/>
        <dbReference type="EC" id="2.9.1.2"/>
    </reaction>
</comment>
<name>A0ABM0H0C9_SACKO</name>
<keyword evidence="10 18" id="KW-0663">Pyridoxal phosphate</keyword>
<dbReference type="EC" id="2.9.1.2" evidence="5 18"/>
<evidence type="ECO:0000256" key="16">
    <source>
        <dbReference type="ARBA" id="ARBA00032693"/>
    </source>
</evidence>
<comment type="subunit">
    <text evidence="13">Homotetramer formed by a catalytic dimer and a non-catalytic dimer serving as a binding platform that orients tRNASec for catalysis. Each tetramer binds the CCA ends of two tRNAs which point to the active sites of the catalytic dimer.</text>
</comment>
<keyword evidence="9 18" id="KW-0694">RNA-binding</keyword>
<evidence type="ECO:0000256" key="14">
    <source>
        <dbReference type="ARBA" id="ARBA00030669"/>
    </source>
</evidence>
<comment type="similarity">
    <text evidence="4 18">Belongs to the SepSecS family.</text>
</comment>
<accession>A0ABM0H0C9</accession>
<protein>
    <recommendedName>
        <fullName evidence="6 18">O-phosphoseryl-tRNA(Sec) selenium transferase</fullName>
        <ecNumber evidence="5 18">2.9.1.2</ecNumber>
    </recommendedName>
    <alternativeName>
        <fullName evidence="14 18">Selenocysteine synthase</fullName>
    </alternativeName>
    <alternativeName>
        <fullName evidence="15 18">Selenocysteinyl-tRNA(Sec) synthase</fullName>
    </alternativeName>
    <alternativeName>
        <fullName evidence="16 18">Sep-tRNA:Sec-tRNA synthase</fullName>
    </alternativeName>
</protein>
<dbReference type="InterPro" id="IPR015424">
    <property type="entry name" value="PyrdxlP-dep_Trfase"/>
</dbReference>
<comment type="function">
    <text evidence="2 18">Converts O-phosphoseryl-tRNA(Sec) to selenocysteinyl-tRNA(Sec) required for selenoprotein biosynthesis.</text>
</comment>
<comment type="cofactor">
    <cofactor evidence="1 18">
        <name>pyridoxal 5'-phosphate</name>
        <dbReference type="ChEBI" id="CHEBI:597326"/>
    </cofactor>
</comment>
<evidence type="ECO:0000256" key="11">
    <source>
        <dbReference type="ARBA" id="ARBA00022917"/>
    </source>
</evidence>
<dbReference type="PANTHER" id="PTHR12944">
    <property type="entry name" value="SOLUBLE LIVER ANTIGEN/LIVER PANCREAS ANTIGEN"/>
    <property type="match status" value="1"/>
</dbReference>
<proteinExistence type="inferred from homology"/>
<keyword evidence="7 18" id="KW-0820">tRNA-binding</keyword>
<evidence type="ECO:0000256" key="13">
    <source>
        <dbReference type="ARBA" id="ARBA00026053"/>
    </source>
</evidence>
<evidence type="ECO:0000313" key="19">
    <source>
        <dbReference type="Proteomes" id="UP000694865"/>
    </source>
</evidence>
<dbReference type="InterPro" id="IPR008829">
    <property type="entry name" value="SepSecS/SepCysS"/>
</dbReference>
<keyword evidence="19" id="KW-1185">Reference proteome</keyword>
<evidence type="ECO:0000256" key="4">
    <source>
        <dbReference type="ARBA" id="ARBA00007037"/>
    </source>
</evidence>
<evidence type="ECO:0000256" key="9">
    <source>
        <dbReference type="ARBA" id="ARBA00022884"/>
    </source>
</evidence>
<dbReference type="Gene3D" id="3.40.640.10">
    <property type="entry name" value="Type I PLP-dependent aspartate aminotransferase-like (Major domain)"/>
    <property type="match status" value="2"/>
</dbReference>
<dbReference type="NCBIfam" id="TIGR03531">
    <property type="entry name" value="selenium_SpcS"/>
    <property type="match status" value="1"/>
</dbReference>
<evidence type="ECO:0000256" key="1">
    <source>
        <dbReference type="ARBA" id="ARBA00001933"/>
    </source>
</evidence>
<comment type="subcellular location">
    <subcellularLocation>
        <location evidence="18">Cytoplasm</location>
    </subcellularLocation>
</comment>
<dbReference type="InterPro" id="IPR015421">
    <property type="entry name" value="PyrdxlP-dep_Trfase_major"/>
</dbReference>
<evidence type="ECO:0000256" key="12">
    <source>
        <dbReference type="ARBA" id="ARBA00023266"/>
    </source>
</evidence>